<evidence type="ECO:0000313" key="11">
    <source>
        <dbReference type="EMBL" id="TLS52630.1"/>
    </source>
</evidence>
<evidence type="ECO:0000313" key="12">
    <source>
        <dbReference type="Proteomes" id="UP000309676"/>
    </source>
</evidence>
<accession>A0A5R9GET1</accession>
<evidence type="ECO:0000256" key="6">
    <source>
        <dbReference type="ARBA" id="ARBA00023125"/>
    </source>
</evidence>
<gene>
    <name evidence="11" type="ORF">FE782_08310</name>
</gene>
<feature type="modified residue" description="4-aspartylphosphate" evidence="8">
    <location>
        <position position="58"/>
    </location>
</feature>
<feature type="domain" description="Response regulatory" evidence="10">
    <location>
        <begin position="7"/>
        <end position="123"/>
    </location>
</feature>
<reference evidence="11 12" key="1">
    <citation type="submission" date="2019-05" db="EMBL/GenBank/DDBJ databases">
        <authorList>
            <person name="Narsing Rao M.P."/>
            <person name="Li W.J."/>
        </authorList>
    </citation>
    <scope>NUCLEOTIDE SEQUENCE [LARGE SCALE GENOMIC DNA]</scope>
    <source>
        <strain evidence="11 12">SYSU_K30003</strain>
    </source>
</reference>
<evidence type="ECO:0000259" key="10">
    <source>
        <dbReference type="PROSITE" id="PS50110"/>
    </source>
</evidence>
<evidence type="ECO:0000256" key="1">
    <source>
        <dbReference type="ARBA" id="ARBA00004496"/>
    </source>
</evidence>
<dbReference type="PANTHER" id="PTHR42713">
    <property type="entry name" value="HISTIDINE KINASE-RELATED"/>
    <property type="match status" value="1"/>
</dbReference>
<dbReference type="PROSITE" id="PS00041">
    <property type="entry name" value="HTH_ARAC_FAMILY_1"/>
    <property type="match status" value="1"/>
</dbReference>
<dbReference type="Gene3D" id="1.10.10.60">
    <property type="entry name" value="Homeodomain-like"/>
    <property type="match status" value="2"/>
</dbReference>
<dbReference type="InterPro" id="IPR018060">
    <property type="entry name" value="HTH_AraC"/>
</dbReference>
<dbReference type="GO" id="GO:0000160">
    <property type="term" value="P:phosphorelay signal transduction system"/>
    <property type="evidence" value="ECO:0007669"/>
    <property type="project" value="UniProtKB-KW"/>
</dbReference>
<dbReference type="GO" id="GO:0005737">
    <property type="term" value="C:cytoplasm"/>
    <property type="evidence" value="ECO:0007669"/>
    <property type="project" value="UniProtKB-SubCell"/>
</dbReference>
<dbReference type="Pfam" id="PF12833">
    <property type="entry name" value="HTH_18"/>
    <property type="match status" value="1"/>
</dbReference>
<keyword evidence="12" id="KW-1185">Reference proteome</keyword>
<dbReference type="PANTHER" id="PTHR42713:SF3">
    <property type="entry name" value="TRANSCRIPTIONAL REGULATORY PROTEIN HPTR"/>
    <property type="match status" value="1"/>
</dbReference>
<dbReference type="Gene3D" id="3.40.50.2300">
    <property type="match status" value="1"/>
</dbReference>
<dbReference type="AlphaFoldDB" id="A0A5R9GET1"/>
<keyword evidence="7" id="KW-0804">Transcription</keyword>
<keyword evidence="6" id="KW-0238">DNA-binding</keyword>
<dbReference type="SMART" id="SM00448">
    <property type="entry name" value="REC"/>
    <property type="match status" value="1"/>
</dbReference>
<dbReference type="CDD" id="cd17536">
    <property type="entry name" value="REC_YesN-like"/>
    <property type="match status" value="1"/>
</dbReference>
<evidence type="ECO:0000256" key="7">
    <source>
        <dbReference type="ARBA" id="ARBA00023163"/>
    </source>
</evidence>
<dbReference type="OrthoDB" id="2575283at2"/>
<protein>
    <submittedName>
        <fullName evidence="11">Response regulator</fullName>
    </submittedName>
</protein>
<organism evidence="11 12">
    <name type="scientific">Paenibacillus antri</name>
    <dbReference type="NCBI Taxonomy" id="2582848"/>
    <lineage>
        <taxon>Bacteria</taxon>
        <taxon>Bacillati</taxon>
        <taxon>Bacillota</taxon>
        <taxon>Bacilli</taxon>
        <taxon>Bacillales</taxon>
        <taxon>Paenibacillaceae</taxon>
        <taxon>Paenibacillus</taxon>
    </lineage>
</organism>
<evidence type="ECO:0000256" key="2">
    <source>
        <dbReference type="ARBA" id="ARBA00022490"/>
    </source>
</evidence>
<name>A0A5R9GET1_9BACL</name>
<dbReference type="InterPro" id="IPR051552">
    <property type="entry name" value="HptR"/>
</dbReference>
<keyword evidence="5" id="KW-0805">Transcription regulation</keyword>
<feature type="domain" description="HTH araC/xylS-type" evidence="9">
    <location>
        <begin position="423"/>
        <end position="521"/>
    </location>
</feature>
<proteinExistence type="predicted"/>
<dbReference type="GO" id="GO:0003700">
    <property type="term" value="F:DNA-binding transcription factor activity"/>
    <property type="evidence" value="ECO:0007669"/>
    <property type="project" value="InterPro"/>
</dbReference>
<dbReference type="InterPro" id="IPR011006">
    <property type="entry name" value="CheY-like_superfamily"/>
</dbReference>
<evidence type="ECO:0000256" key="3">
    <source>
        <dbReference type="ARBA" id="ARBA00022553"/>
    </source>
</evidence>
<dbReference type="EMBL" id="VCIW01000004">
    <property type="protein sequence ID" value="TLS52630.1"/>
    <property type="molecule type" value="Genomic_DNA"/>
</dbReference>
<evidence type="ECO:0000256" key="8">
    <source>
        <dbReference type="PROSITE-ProRule" id="PRU00169"/>
    </source>
</evidence>
<dbReference type="InterPro" id="IPR009057">
    <property type="entry name" value="Homeodomain-like_sf"/>
</dbReference>
<dbReference type="SUPFAM" id="SSF46689">
    <property type="entry name" value="Homeodomain-like"/>
    <property type="match status" value="2"/>
</dbReference>
<dbReference type="GO" id="GO:0043565">
    <property type="term" value="F:sequence-specific DNA binding"/>
    <property type="evidence" value="ECO:0007669"/>
    <property type="project" value="InterPro"/>
</dbReference>
<dbReference type="PROSITE" id="PS01124">
    <property type="entry name" value="HTH_ARAC_FAMILY_2"/>
    <property type="match status" value="1"/>
</dbReference>
<evidence type="ECO:0000256" key="4">
    <source>
        <dbReference type="ARBA" id="ARBA00023012"/>
    </source>
</evidence>
<dbReference type="PROSITE" id="PS50110">
    <property type="entry name" value="RESPONSE_REGULATORY"/>
    <property type="match status" value="1"/>
</dbReference>
<keyword evidence="3 8" id="KW-0597">Phosphoprotein</keyword>
<evidence type="ECO:0000256" key="5">
    <source>
        <dbReference type="ARBA" id="ARBA00023015"/>
    </source>
</evidence>
<keyword evidence="4" id="KW-0902">Two-component regulatory system</keyword>
<dbReference type="InterPro" id="IPR018062">
    <property type="entry name" value="HTH_AraC-typ_CS"/>
</dbReference>
<dbReference type="Pfam" id="PF00072">
    <property type="entry name" value="Response_reg"/>
    <property type="match status" value="1"/>
</dbReference>
<comment type="caution">
    <text evidence="11">The sequence shown here is derived from an EMBL/GenBank/DDBJ whole genome shotgun (WGS) entry which is preliminary data.</text>
</comment>
<dbReference type="SUPFAM" id="SSF52172">
    <property type="entry name" value="CheY-like"/>
    <property type="match status" value="1"/>
</dbReference>
<keyword evidence="2" id="KW-0963">Cytoplasm</keyword>
<comment type="subcellular location">
    <subcellularLocation>
        <location evidence="1">Cytoplasm</location>
    </subcellularLocation>
</comment>
<dbReference type="SMART" id="SM00342">
    <property type="entry name" value="HTH_ARAC"/>
    <property type="match status" value="1"/>
</dbReference>
<evidence type="ECO:0000259" key="9">
    <source>
        <dbReference type="PROSITE" id="PS01124"/>
    </source>
</evidence>
<dbReference type="InterPro" id="IPR001789">
    <property type="entry name" value="Sig_transdc_resp-reg_receiver"/>
</dbReference>
<sequence>MTMNPVTVLIVDDEVPIRQELRAFPWESCGAVWFGEAENGEEALAMCEPQPPDIIVSDITMPTMDGLTLLQEVRRRYPSVQFILLTCHSEFQYAKEAIRLGAQDYILKVSLDEEEVGGAIRKAKEALIRDRGHRRQERKLDRAKSAKRLEALLHEFRERGRSSPPEIDPEEWARFGFGDRFPYRFARLWLPVPPEASLLAQDVVHTALLDFEQQNADCVAWFPMHGDEYTIWFSACESAERVLPALEKLLRDVRTAAAAASLVDEDELVFRAVVGDAVRCRSDALAAVHATSEWKEAAFYIDDASERLRLGVPEPTRELTEEHRRTLSAGLRQAGWDADKLVRYAETELASWCAAHRIRPAPLKQWLSQWLTDWMSGRGAEGAAYAKAADIAAATDLRTALDAFVRAVRSVDAGEERSRPEIREARLWIQDRLQEPLSLPMIAERAGLRPEYFSRLFKDETGESVNQYITRLRMEKAMELLKHSQLKVYEVAEAVGIPNYRYFTYTFRNWAGAAPTDVKRNQRSADRGRNEGGPS</sequence>
<dbReference type="Proteomes" id="UP000309676">
    <property type="component" value="Unassembled WGS sequence"/>
</dbReference>